<dbReference type="PANTHER" id="PTHR33594:SF1">
    <property type="entry name" value="HD_PDEASE DOMAIN-CONTAINING PROTEIN"/>
    <property type="match status" value="1"/>
</dbReference>
<organism evidence="1 2">
    <name type="scientific">Sclerotinia nivalis</name>
    <dbReference type="NCBI Taxonomy" id="352851"/>
    <lineage>
        <taxon>Eukaryota</taxon>
        <taxon>Fungi</taxon>
        <taxon>Dikarya</taxon>
        <taxon>Ascomycota</taxon>
        <taxon>Pezizomycotina</taxon>
        <taxon>Leotiomycetes</taxon>
        <taxon>Helotiales</taxon>
        <taxon>Sclerotiniaceae</taxon>
        <taxon>Sclerotinia</taxon>
    </lineage>
</organism>
<gene>
    <name evidence="1" type="ORF">OCU04_007133</name>
</gene>
<proteinExistence type="predicted"/>
<keyword evidence="2" id="KW-1185">Reference proteome</keyword>
<protein>
    <recommendedName>
        <fullName evidence="3">HD/PDEase domain-containing protein</fullName>
    </recommendedName>
</protein>
<evidence type="ECO:0000313" key="2">
    <source>
        <dbReference type="Proteomes" id="UP001152300"/>
    </source>
</evidence>
<reference evidence="1" key="1">
    <citation type="submission" date="2022-11" db="EMBL/GenBank/DDBJ databases">
        <title>Genome Resource of Sclerotinia nivalis Strain SnTB1, a Plant Pathogen Isolated from American Ginseng.</title>
        <authorList>
            <person name="Fan S."/>
        </authorList>
    </citation>
    <scope>NUCLEOTIDE SEQUENCE</scope>
    <source>
        <strain evidence="1">SnTB1</strain>
    </source>
</reference>
<evidence type="ECO:0000313" key="1">
    <source>
        <dbReference type="EMBL" id="KAJ8064825.1"/>
    </source>
</evidence>
<dbReference type="Gene3D" id="1.10.3210.50">
    <property type="match status" value="1"/>
</dbReference>
<evidence type="ECO:0008006" key="3">
    <source>
        <dbReference type="Google" id="ProtNLM"/>
    </source>
</evidence>
<dbReference type="InterPro" id="IPR003607">
    <property type="entry name" value="HD/PDEase_dom"/>
</dbReference>
<name>A0A9X0AL88_9HELO</name>
<comment type="caution">
    <text evidence="1">The sequence shown here is derived from an EMBL/GenBank/DDBJ whole genome shotgun (WGS) entry which is preliminary data.</text>
</comment>
<dbReference type="PANTHER" id="PTHR33594">
    <property type="entry name" value="SUPERFAMILY HYDROLASE, PUTATIVE (AFU_ORTHOLOGUE AFUA_1G03035)-RELATED"/>
    <property type="match status" value="1"/>
</dbReference>
<dbReference type="Proteomes" id="UP001152300">
    <property type="component" value="Unassembled WGS sequence"/>
</dbReference>
<sequence>MPALKMPSMRIFRNYLTPQVFRTSKFFTTKHKMATAAELIPRVENHVKQYMSKFDASHDFAHIKRVVHRAHIIHDEIVADAAKKNQPVPQYDMTTITLSALLHDVGDRKYVDLKRENPKTVINTLLLGFGADSELAVKIQAICSAVSYFEEIKDLQVVRNLIDQYPELAIVQDADRIDSLGAIGVGRVFTYGGAKTRRSMLESIDIFDWKLLKLRPLMKTEPGRRMAQEATGRLEQFKKWWVEEVVIEDGYELRIT</sequence>
<dbReference type="EMBL" id="JAPEIS010000007">
    <property type="protein sequence ID" value="KAJ8064825.1"/>
    <property type="molecule type" value="Genomic_DNA"/>
</dbReference>
<dbReference type="CDD" id="cd00077">
    <property type="entry name" value="HDc"/>
    <property type="match status" value="1"/>
</dbReference>
<dbReference type="AlphaFoldDB" id="A0A9X0AL88"/>
<accession>A0A9X0AL88</accession>
<dbReference type="SUPFAM" id="SSF109604">
    <property type="entry name" value="HD-domain/PDEase-like"/>
    <property type="match status" value="1"/>
</dbReference>
<dbReference type="OrthoDB" id="16547at2759"/>